<dbReference type="EMBL" id="CP048810">
    <property type="protein sequence ID" value="QKS83077.1"/>
    <property type="molecule type" value="Genomic_DNA"/>
</dbReference>
<dbReference type="GO" id="GO:0005576">
    <property type="term" value="C:extracellular region"/>
    <property type="evidence" value="ECO:0007669"/>
    <property type="project" value="UniProtKB-SubCell"/>
</dbReference>
<dbReference type="KEGG" id="pbz:GN234_14465"/>
<dbReference type="SUPFAM" id="SSF69318">
    <property type="entry name" value="Integrin alpha N-terminal domain"/>
    <property type="match status" value="1"/>
</dbReference>
<gene>
    <name evidence="6" type="ORF">GN234_14465</name>
</gene>
<evidence type="ECO:0000256" key="1">
    <source>
        <dbReference type="ARBA" id="ARBA00004613"/>
    </source>
</evidence>
<organism evidence="6 7">
    <name type="scientific">Pseudomonas bijieensis</name>
    <dbReference type="NCBI Taxonomy" id="2681983"/>
    <lineage>
        <taxon>Bacteria</taxon>
        <taxon>Pseudomonadati</taxon>
        <taxon>Pseudomonadota</taxon>
        <taxon>Gammaproteobacteria</taxon>
        <taxon>Pseudomonadales</taxon>
        <taxon>Pseudomonadaceae</taxon>
        <taxon>Pseudomonas</taxon>
    </lineage>
</organism>
<keyword evidence="7" id="KW-1185">Reference proteome</keyword>
<evidence type="ECO:0000259" key="5">
    <source>
        <dbReference type="Pfam" id="PF12256"/>
    </source>
</evidence>
<dbReference type="Pfam" id="PF03534">
    <property type="entry name" value="SpvB"/>
    <property type="match status" value="1"/>
</dbReference>
<dbReference type="Proteomes" id="UP000509545">
    <property type="component" value="Chromosome"/>
</dbReference>
<dbReference type="InterPro" id="IPR003284">
    <property type="entry name" value="Sal_SpvB"/>
</dbReference>
<dbReference type="RefSeq" id="WP_176688674.1">
    <property type="nucleotide sequence ID" value="NZ_CP048810.1"/>
</dbReference>
<dbReference type="GO" id="GO:0005737">
    <property type="term" value="C:cytoplasm"/>
    <property type="evidence" value="ECO:0007669"/>
    <property type="project" value="InterPro"/>
</dbReference>
<keyword evidence="3" id="KW-0843">Virulence</keyword>
<feature type="domain" description="Insecticide toxin TcdB middle/C-terminal" evidence="4">
    <location>
        <begin position="853"/>
        <end position="1000"/>
    </location>
</feature>
<proteinExistence type="predicted"/>
<evidence type="ECO:0000313" key="6">
    <source>
        <dbReference type="EMBL" id="QKS83077.1"/>
    </source>
</evidence>
<evidence type="ECO:0000313" key="7">
    <source>
        <dbReference type="Proteomes" id="UP000509545"/>
    </source>
</evidence>
<dbReference type="Pfam" id="PF12256">
    <property type="entry name" value="TcdB_toxin_midN"/>
    <property type="match status" value="1"/>
</dbReference>
<dbReference type="InterPro" id="IPR022044">
    <property type="entry name" value="TcdB_toxin_mid/C"/>
</dbReference>
<reference evidence="6 7" key="1">
    <citation type="submission" date="2020-02" db="EMBL/GenBank/DDBJ databases">
        <authorList>
            <person name="Liang J."/>
        </authorList>
    </citation>
    <scope>NUCLEOTIDE SEQUENCE [LARGE SCALE GENOMIC DNA]</scope>
    <source>
        <strain evidence="6 7">L22-9</strain>
    </source>
</reference>
<dbReference type="InterPro" id="IPR028994">
    <property type="entry name" value="Integrin_alpha_N"/>
</dbReference>
<dbReference type="PRINTS" id="PR01341">
    <property type="entry name" value="SALSPVBPROT"/>
</dbReference>
<dbReference type="Pfam" id="PF12255">
    <property type="entry name" value="TcdB_toxin_midC"/>
    <property type="match status" value="1"/>
</dbReference>
<accession>A0A6N1CGN8</accession>
<sequence length="1494" mass="167731">MTEQPLLPVTAPSLPKGGGAIQSIGKGWAAIGAHGTASYEIVLPISPGRGFAPPLSLSYASSLGNGVFGIGWELSLPCVARRTGKGVPAYTEDDEIIGPSGVVWLPERDAQGVIVTTRIDHYNDLHLGTTYTVTRYLPRIESRFDRIEHWSSPDDKPGFWLVHGADGSLHLFGKNPASRRADSLDTRRVGEWLLEESLNPYGEHILYQYKADATAQRYLSRVSYGNFKADPHLYLWKTDRLAPVQWHFELVFDYGERTTAYEQKPPYGGQQWATRSDGFASFAYGFELRTERLCRQVLMFHRFPEELGAAPILVRRLLLAYRQTSLGLHQLSAAHDQAFGDGTTVDGRPPVEFSYSEFKPRLQARAWQRFDDLPGLNDGHRYQLVDLYGEGLPGVLYQSDAGWLYREPVRAKAKSDKVAYAPWRELPHIPVADHGKPMRQSLNDLTGDGRLDWLVAQPGLSGFFSLGADRSWADFATFNAFPTEFFSPQGQLADLTGEGLGDLVLIGPRSVRLYVNQREHGFAAPLEVARDEHEDALAVFNASPGELVAFSDVLGSGQQHLVRIRHNEVTCWPNLGHGRFGKGIVLDFPGLAYETFDASRIRLADLDGSGAVDLIYLQADQALIFMNRCGQGFRPAVALPWPPGLRYDNLCQVSIADLRGLGCSSLILSVPHITPQHWRYDFVESKPYLLTGTHNNMGASETISYRSSAQEWLDEKAAHTKAGTPAVCHVPMALHLVSSQTREDEITGNRLTRKFAYRQGYYDGVEREFRGFGLLLETDNETNPDDADAQGFTMPSLKKTWFHTGKTVDMPRIGYNDDPQAVALGKALLCQYQGEAGHDIPVAAPTPATRIEMARALSGHVLRSETFGVDRRRKTRTLYSVQEHRYRIRLLQAPDSHRSYARMLPLPLESITYQYEGTVDDPQCQHTLNLQHDQYGALTHSLDIHYARRKTADDNPPFSDVDQQRWWRDAHDPAQQFYYLNETRAEFIHLQAPQAWRLGLPYRQRTQALRCPKAPEAGGLAPQDMTFETFSERVKQITWTNQSTLTGLTVQRYKDALSPATLADGVADFQALTDHLETAELDENALKAFRLLPQETRPKGRMLERNHYHRMADFLPASSRPVRLWSVKSGFATYAPWDGFYKIRTLQPSESHGVIEISHDNRHCVLTRFQLPDGCATEATYDYRSLQPRRVTDPNGNVQEGLLDAFGQVLATSFYGNEHHGPRGFKPLAQFKPPPFSSPTAAISQSRDALQDAATALYYAPFSWMGCVSTAALADTDWLARCVNNGDLLPGGHICASARNRLAELQALSADDLKLKNELEAALREPVHIATLVADRYPDDDRKQIRIAVTCFDGFGRTLQSKQLVEPGMAYVVDARGDLTLTDGTPKEQIAARRWRVSERVEYNSKGLAVRIYRPYFADQHRCINDESLRQFGHYDRQFYDALGRPTLTRLVRQAGVSYMRRHTRHPWYTVDEDENDTLQEVVSEHAATVGGEA</sequence>
<evidence type="ECO:0000256" key="2">
    <source>
        <dbReference type="ARBA" id="ARBA00022525"/>
    </source>
</evidence>
<evidence type="ECO:0000259" key="4">
    <source>
        <dbReference type="Pfam" id="PF12255"/>
    </source>
</evidence>
<comment type="subcellular location">
    <subcellularLocation>
        <location evidence="1">Secreted</location>
    </subcellularLocation>
</comment>
<evidence type="ECO:0000256" key="3">
    <source>
        <dbReference type="ARBA" id="ARBA00023026"/>
    </source>
</evidence>
<name>A0A6N1CGN8_9PSED</name>
<keyword evidence="2" id="KW-0964">Secreted</keyword>
<feature type="domain" description="Insecticide toxin TcdB middle/N-terminal" evidence="5">
    <location>
        <begin position="645"/>
        <end position="805"/>
    </location>
</feature>
<dbReference type="InterPro" id="IPR022045">
    <property type="entry name" value="TcdB_toxin_mid/N"/>
</dbReference>
<protein>
    <submittedName>
        <fullName evidence="6">Toxin</fullName>
    </submittedName>
</protein>